<dbReference type="EMBL" id="QGUB01000002">
    <property type="protein sequence ID" value="PWW47683.1"/>
    <property type="molecule type" value="Genomic_DNA"/>
</dbReference>
<dbReference type="Proteomes" id="UP000246483">
    <property type="component" value="Unassembled WGS sequence"/>
</dbReference>
<keyword evidence="1" id="KW-0812">Transmembrane</keyword>
<reference evidence="2 3" key="1">
    <citation type="submission" date="2018-05" db="EMBL/GenBank/DDBJ databases">
        <title>Genomic Encyclopedia of Type Strains, Phase IV (KMG-IV): sequencing the most valuable type-strain genomes for metagenomic binning, comparative biology and taxonomic classification.</title>
        <authorList>
            <person name="Goeker M."/>
        </authorList>
    </citation>
    <scope>NUCLEOTIDE SEQUENCE [LARGE SCALE GENOMIC DNA]</scope>
    <source>
        <strain evidence="2 3">DSM 26006</strain>
    </source>
</reference>
<comment type="caution">
    <text evidence="2">The sequence shown here is derived from an EMBL/GenBank/DDBJ whole genome shotgun (WGS) entry which is preliminary data.</text>
</comment>
<name>A0A317RDP3_9BURK</name>
<accession>A0A317RDP3</accession>
<evidence type="ECO:0000256" key="1">
    <source>
        <dbReference type="SAM" id="Phobius"/>
    </source>
</evidence>
<keyword evidence="3" id="KW-1185">Reference proteome</keyword>
<evidence type="ECO:0000313" key="2">
    <source>
        <dbReference type="EMBL" id="PWW47683.1"/>
    </source>
</evidence>
<protein>
    <submittedName>
        <fullName evidence="2">Uncharacterized protein</fullName>
    </submittedName>
</protein>
<organism evidence="2 3">
    <name type="scientific">Melaminivora alkalimesophila</name>
    <dbReference type="NCBI Taxonomy" id="1165852"/>
    <lineage>
        <taxon>Bacteria</taxon>
        <taxon>Pseudomonadati</taxon>
        <taxon>Pseudomonadota</taxon>
        <taxon>Betaproteobacteria</taxon>
        <taxon>Burkholderiales</taxon>
        <taxon>Comamonadaceae</taxon>
        <taxon>Melaminivora</taxon>
    </lineage>
</organism>
<proteinExistence type="predicted"/>
<feature type="transmembrane region" description="Helical" evidence="1">
    <location>
        <begin position="31"/>
        <end position="49"/>
    </location>
</feature>
<dbReference type="RefSeq" id="WP_019373336.1">
    <property type="nucleotide sequence ID" value="NZ_ALEE01000244.1"/>
</dbReference>
<keyword evidence="1" id="KW-0472">Membrane</keyword>
<sequence>MKPDGFGDSEWQRISLGQALRSQRARRRWQQVLGVALLLAGYVCLAVPADTPGDWLLLRVAGGFLLLFAGFAVAIGPLVSAILGTDHE</sequence>
<keyword evidence="1" id="KW-1133">Transmembrane helix</keyword>
<dbReference type="AlphaFoldDB" id="A0A317RDP3"/>
<evidence type="ECO:0000313" key="3">
    <source>
        <dbReference type="Proteomes" id="UP000246483"/>
    </source>
</evidence>
<gene>
    <name evidence="2" type="ORF">DFR36_10256</name>
</gene>
<feature type="transmembrane region" description="Helical" evidence="1">
    <location>
        <begin position="61"/>
        <end position="83"/>
    </location>
</feature>